<dbReference type="PANTHER" id="PTHR34290">
    <property type="entry name" value="SI:CH73-390P7.2"/>
    <property type="match status" value="1"/>
</dbReference>
<protein>
    <recommendedName>
        <fullName evidence="3">DUF393 domain-containing protein</fullName>
    </recommendedName>
</protein>
<gene>
    <name evidence="1" type="ORF">AKO1_006073</name>
</gene>
<sequence length="144" mass="17177">MLGRGLKLSNVKVFFDGGCPLCIKEINHYQSVQNKYKIQNLYWQDISTGELDDLTKHKVTYEDAMTEMHVIEYKEESNHVYKGVESFLKVWERLPYYRMLAILTKSVPGVKPITSWMYRKWVLYRLRTDPRLQFCTAERCKPKM</sequence>
<evidence type="ECO:0000313" key="2">
    <source>
        <dbReference type="Proteomes" id="UP001431209"/>
    </source>
</evidence>
<dbReference type="Proteomes" id="UP001431209">
    <property type="component" value="Unassembled WGS sequence"/>
</dbReference>
<dbReference type="InterPro" id="IPR044691">
    <property type="entry name" value="DCC1_Trx"/>
</dbReference>
<dbReference type="GO" id="GO:0015035">
    <property type="term" value="F:protein-disulfide reductase activity"/>
    <property type="evidence" value="ECO:0007669"/>
    <property type="project" value="InterPro"/>
</dbReference>
<reference evidence="1 2" key="1">
    <citation type="submission" date="2024-03" db="EMBL/GenBank/DDBJ databases">
        <title>The Acrasis kona genome and developmental transcriptomes reveal deep origins of eukaryotic multicellular pathways.</title>
        <authorList>
            <person name="Sheikh S."/>
            <person name="Fu C.-J."/>
            <person name="Brown M.W."/>
            <person name="Baldauf S.L."/>
        </authorList>
    </citation>
    <scope>NUCLEOTIDE SEQUENCE [LARGE SCALE GENOMIC DNA]</scope>
    <source>
        <strain evidence="1 2">ATCC MYA-3509</strain>
    </source>
</reference>
<comment type="caution">
    <text evidence="1">The sequence shown here is derived from an EMBL/GenBank/DDBJ whole genome shotgun (WGS) entry which is preliminary data.</text>
</comment>
<dbReference type="PANTHER" id="PTHR34290:SF2">
    <property type="entry name" value="OS04G0668800 PROTEIN"/>
    <property type="match status" value="1"/>
</dbReference>
<dbReference type="Pfam" id="PF04134">
    <property type="entry name" value="DCC1-like"/>
    <property type="match status" value="1"/>
</dbReference>
<keyword evidence="2" id="KW-1185">Reference proteome</keyword>
<accession>A0AAW2YKK3</accession>
<organism evidence="1 2">
    <name type="scientific">Acrasis kona</name>
    <dbReference type="NCBI Taxonomy" id="1008807"/>
    <lineage>
        <taxon>Eukaryota</taxon>
        <taxon>Discoba</taxon>
        <taxon>Heterolobosea</taxon>
        <taxon>Tetramitia</taxon>
        <taxon>Eutetramitia</taxon>
        <taxon>Acrasidae</taxon>
        <taxon>Acrasis</taxon>
    </lineage>
</organism>
<evidence type="ECO:0008006" key="3">
    <source>
        <dbReference type="Google" id="ProtNLM"/>
    </source>
</evidence>
<dbReference type="InterPro" id="IPR007263">
    <property type="entry name" value="DCC1-like"/>
</dbReference>
<proteinExistence type="predicted"/>
<evidence type="ECO:0000313" key="1">
    <source>
        <dbReference type="EMBL" id="KAL0476572.1"/>
    </source>
</evidence>
<dbReference type="AlphaFoldDB" id="A0AAW2YKK3"/>
<name>A0AAW2YKK3_9EUKA</name>
<dbReference type="EMBL" id="JAOPGA020000059">
    <property type="protein sequence ID" value="KAL0476572.1"/>
    <property type="molecule type" value="Genomic_DNA"/>
</dbReference>